<organism evidence="2 3">
    <name type="scientific">Actinomyces slackii</name>
    <dbReference type="NCBI Taxonomy" id="52774"/>
    <lineage>
        <taxon>Bacteria</taxon>
        <taxon>Bacillati</taxon>
        <taxon>Actinomycetota</taxon>
        <taxon>Actinomycetes</taxon>
        <taxon>Actinomycetales</taxon>
        <taxon>Actinomycetaceae</taxon>
        <taxon>Actinomyces</taxon>
    </lineage>
</organism>
<keyword evidence="2" id="KW-0413">Isomerase</keyword>
<dbReference type="Proteomes" id="UP000276899">
    <property type="component" value="Chromosome"/>
</dbReference>
<keyword evidence="3" id="KW-1185">Reference proteome</keyword>
<dbReference type="RefSeq" id="WP_026427740.1">
    <property type="nucleotide sequence ID" value="NZ_CBCRWE010000069.1"/>
</dbReference>
<proteinExistence type="predicted"/>
<evidence type="ECO:0000259" key="1">
    <source>
        <dbReference type="Pfam" id="PF12680"/>
    </source>
</evidence>
<dbReference type="InterPro" id="IPR032710">
    <property type="entry name" value="NTF2-like_dom_sf"/>
</dbReference>
<sequence length="119" mass="12889">MSPRTAYDTVQAYHRAWTSGDIDTAMDCVSDEITCRAPGVDLEGKEAYRAFIAGFAPKLTGIGEIAEFADGDRVALFYYPQTAVTSTAPAAEYITVADGRIVQSIIIFDRLSYAPPTRG</sequence>
<gene>
    <name evidence="2" type="ORF">NCTC11923_01732</name>
</gene>
<dbReference type="SUPFAM" id="SSF54427">
    <property type="entry name" value="NTF2-like"/>
    <property type="match status" value="1"/>
</dbReference>
<feature type="domain" description="SnoaL-like" evidence="1">
    <location>
        <begin position="10"/>
        <end position="103"/>
    </location>
</feature>
<reference evidence="2 3" key="1">
    <citation type="submission" date="2018-12" db="EMBL/GenBank/DDBJ databases">
        <authorList>
            <consortium name="Pathogen Informatics"/>
        </authorList>
    </citation>
    <scope>NUCLEOTIDE SEQUENCE [LARGE SCALE GENOMIC DNA]</scope>
    <source>
        <strain evidence="2 3">NCTC11923</strain>
    </source>
</reference>
<protein>
    <submittedName>
        <fullName evidence="2">Ketosteroid isomerase-related protein</fullName>
    </submittedName>
</protein>
<accession>A0A3S4TD17</accession>
<dbReference type="GO" id="GO:0016853">
    <property type="term" value="F:isomerase activity"/>
    <property type="evidence" value="ECO:0007669"/>
    <property type="project" value="UniProtKB-KW"/>
</dbReference>
<dbReference type="AlphaFoldDB" id="A0A3S4TD17"/>
<evidence type="ECO:0000313" key="2">
    <source>
        <dbReference type="EMBL" id="VEG75080.1"/>
    </source>
</evidence>
<evidence type="ECO:0000313" key="3">
    <source>
        <dbReference type="Proteomes" id="UP000276899"/>
    </source>
</evidence>
<dbReference type="Pfam" id="PF12680">
    <property type="entry name" value="SnoaL_2"/>
    <property type="match status" value="1"/>
</dbReference>
<dbReference type="KEGG" id="asla:NCTC11923_01732"/>
<dbReference type="InterPro" id="IPR037401">
    <property type="entry name" value="SnoaL-like"/>
</dbReference>
<dbReference type="Gene3D" id="3.10.450.50">
    <property type="match status" value="1"/>
</dbReference>
<dbReference type="EMBL" id="LR134363">
    <property type="protein sequence ID" value="VEG75080.1"/>
    <property type="molecule type" value="Genomic_DNA"/>
</dbReference>
<name>A0A3S4TD17_9ACTO</name>
<dbReference type="STRING" id="1278298.GCA_000428685_00741"/>